<evidence type="ECO:0000313" key="5">
    <source>
        <dbReference type="Proteomes" id="UP000236291"/>
    </source>
</evidence>
<proteinExistence type="inferred from homology"/>
<accession>A0A2K3PAN7</accession>
<reference evidence="4 5" key="2">
    <citation type="journal article" date="2017" name="Front. Plant Sci.">
        <title>Gene Classification and Mining of Molecular Markers Useful in Red Clover (Trifolium pratense) Breeding.</title>
        <authorList>
            <person name="Istvanek J."/>
            <person name="Dluhosova J."/>
            <person name="Dluhos P."/>
            <person name="Patkova L."/>
            <person name="Nedelnik J."/>
            <person name="Repkova J."/>
        </authorList>
    </citation>
    <scope>NUCLEOTIDE SEQUENCE [LARGE SCALE GENOMIC DNA]</scope>
    <source>
        <strain evidence="5">cv. Tatra</strain>
        <tissue evidence="4">Young leaves</tissue>
    </source>
</reference>
<dbReference type="STRING" id="57577.A0A2K3PAN7"/>
<protein>
    <submittedName>
        <fullName evidence="4">4-coumarate-CoA ligase 9-like protein</fullName>
    </submittedName>
</protein>
<dbReference type="InterPro" id="IPR025110">
    <property type="entry name" value="AMP-bd_C"/>
</dbReference>
<dbReference type="Proteomes" id="UP000236291">
    <property type="component" value="Unassembled WGS sequence"/>
</dbReference>
<feature type="domain" description="AMP-binding enzyme C-terminal" evidence="3">
    <location>
        <begin position="80"/>
        <end position="155"/>
    </location>
</feature>
<dbReference type="AlphaFoldDB" id="A0A2K3PAN7"/>
<name>A0A2K3PAN7_TRIPR</name>
<gene>
    <name evidence="4" type="ORF">L195_g008971</name>
</gene>
<evidence type="ECO:0000259" key="3">
    <source>
        <dbReference type="Pfam" id="PF13193"/>
    </source>
</evidence>
<dbReference type="InterPro" id="IPR045851">
    <property type="entry name" value="AMP-bd_C_sf"/>
</dbReference>
<dbReference type="Gene3D" id="3.30.300.30">
    <property type="match status" value="1"/>
</dbReference>
<dbReference type="Pfam" id="PF13193">
    <property type="entry name" value="AMP-binding_C"/>
    <property type="match status" value="1"/>
</dbReference>
<dbReference type="Gene3D" id="2.30.38.10">
    <property type="entry name" value="Luciferase, Domain 3"/>
    <property type="match status" value="1"/>
</dbReference>
<dbReference type="PANTHER" id="PTHR24096:SF160">
    <property type="entry name" value="4-COUMARATE--COA LIGASE-LIKE 9"/>
    <property type="match status" value="1"/>
</dbReference>
<evidence type="ECO:0000256" key="1">
    <source>
        <dbReference type="ARBA" id="ARBA00006432"/>
    </source>
</evidence>
<dbReference type="SUPFAM" id="SSF56801">
    <property type="entry name" value="Acetyl-CoA synthetase-like"/>
    <property type="match status" value="1"/>
</dbReference>
<organism evidence="4 5">
    <name type="scientific">Trifolium pratense</name>
    <name type="common">Red clover</name>
    <dbReference type="NCBI Taxonomy" id="57577"/>
    <lineage>
        <taxon>Eukaryota</taxon>
        <taxon>Viridiplantae</taxon>
        <taxon>Streptophyta</taxon>
        <taxon>Embryophyta</taxon>
        <taxon>Tracheophyta</taxon>
        <taxon>Spermatophyta</taxon>
        <taxon>Magnoliopsida</taxon>
        <taxon>eudicotyledons</taxon>
        <taxon>Gunneridae</taxon>
        <taxon>Pentapetalae</taxon>
        <taxon>rosids</taxon>
        <taxon>fabids</taxon>
        <taxon>Fabales</taxon>
        <taxon>Fabaceae</taxon>
        <taxon>Papilionoideae</taxon>
        <taxon>50 kb inversion clade</taxon>
        <taxon>NPAAA clade</taxon>
        <taxon>Hologalegina</taxon>
        <taxon>IRL clade</taxon>
        <taxon>Trifolieae</taxon>
        <taxon>Trifolium</taxon>
    </lineage>
</organism>
<reference evidence="4 5" key="1">
    <citation type="journal article" date="2014" name="Am. J. Bot.">
        <title>Genome assembly and annotation for red clover (Trifolium pratense; Fabaceae).</title>
        <authorList>
            <person name="Istvanek J."/>
            <person name="Jaros M."/>
            <person name="Krenek A."/>
            <person name="Repkova J."/>
        </authorList>
    </citation>
    <scope>NUCLEOTIDE SEQUENCE [LARGE SCALE GENOMIC DNA]</scope>
    <source>
        <strain evidence="5">cv. Tatra</strain>
        <tissue evidence="4">Young leaves</tissue>
    </source>
</reference>
<sequence length="174" mass="19254">MGYGLTESTAGVIRIVGPEEASRAGTTGYVGDPVATSDTLVDGWLRTGDICYFDNEGFVYVVDRLKELIKYKGYQVAPAELEQLLQSHPEIKDAAVIPYPDEDAGQVPLAFVIRQPQCSMGEAEIIDFVAKQVAPYKKIRHVVFVNSIPKNATGKILRKDLLNKILQQQTFPRL</sequence>
<evidence type="ECO:0000256" key="2">
    <source>
        <dbReference type="ARBA" id="ARBA00022598"/>
    </source>
</evidence>
<dbReference type="GO" id="GO:0016405">
    <property type="term" value="F:CoA-ligase activity"/>
    <property type="evidence" value="ECO:0007669"/>
    <property type="project" value="TreeGrafter"/>
</dbReference>
<dbReference type="PANTHER" id="PTHR24096">
    <property type="entry name" value="LONG-CHAIN-FATTY-ACID--COA LIGASE"/>
    <property type="match status" value="1"/>
</dbReference>
<comment type="similarity">
    <text evidence="1">Belongs to the ATP-dependent AMP-binding enzyme family.</text>
</comment>
<comment type="caution">
    <text evidence="4">The sequence shown here is derived from an EMBL/GenBank/DDBJ whole genome shotgun (WGS) entry which is preliminary data.</text>
</comment>
<evidence type="ECO:0000313" key="4">
    <source>
        <dbReference type="EMBL" id="PNY12342.1"/>
    </source>
</evidence>
<dbReference type="FunFam" id="3.30.300.30:FF:000007">
    <property type="entry name" value="4-coumarate--CoA ligase 2"/>
    <property type="match status" value="1"/>
</dbReference>
<dbReference type="EMBL" id="ASHM01005206">
    <property type="protein sequence ID" value="PNY12342.1"/>
    <property type="molecule type" value="Genomic_DNA"/>
</dbReference>
<keyword evidence="2 4" id="KW-0436">Ligase</keyword>